<comment type="caution">
    <text evidence="1">The sequence shown here is derived from an EMBL/GenBank/DDBJ whole genome shotgun (WGS) entry which is preliminary data.</text>
</comment>
<dbReference type="EMBL" id="PKPP01001039">
    <property type="protein sequence ID" value="PWA86257.1"/>
    <property type="molecule type" value="Genomic_DNA"/>
</dbReference>
<keyword evidence="2" id="KW-1185">Reference proteome</keyword>
<accession>A0A2U1PKP6</accession>
<reference evidence="1 2" key="1">
    <citation type="journal article" date="2018" name="Mol. Plant">
        <title>The genome of Artemisia annua provides insight into the evolution of Asteraceae family and artemisinin biosynthesis.</title>
        <authorList>
            <person name="Shen Q."/>
            <person name="Zhang L."/>
            <person name="Liao Z."/>
            <person name="Wang S."/>
            <person name="Yan T."/>
            <person name="Shi P."/>
            <person name="Liu M."/>
            <person name="Fu X."/>
            <person name="Pan Q."/>
            <person name="Wang Y."/>
            <person name="Lv Z."/>
            <person name="Lu X."/>
            <person name="Zhang F."/>
            <person name="Jiang W."/>
            <person name="Ma Y."/>
            <person name="Chen M."/>
            <person name="Hao X."/>
            <person name="Li L."/>
            <person name="Tang Y."/>
            <person name="Lv G."/>
            <person name="Zhou Y."/>
            <person name="Sun X."/>
            <person name="Brodelius P.E."/>
            <person name="Rose J.K.C."/>
            <person name="Tang K."/>
        </authorList>
    </citation>
    <scope>NUCLEOTIDE SEQUENCE [LARGE SCALE GENOMIC DNA]</scope>
    <source>
        <strain evidence="2">cv. Huhao1</strain>
        <tissue evidence="1">Leaf</tissue>
    </source>
</reference>
<dbReference type="STRING" id="35608.A0A2U1PKP6"/>
<dbReference type="AlphaFoldDB" id="A0A2U1PKP6"/>
<dbReference type="Gene3D" id="1.10.3370.10">
    <property type="entry name" value="SecY subunit domain"/>
    <property type="match status" value="1"/>
</dbReference>
<evidence type="ECO:0000313" key="2">
    <source>
        <dbReference type="Proteomes" id="UP000245207"/>
    </source>
</evidence>
<sequence length="122" mass="13348">MLTMRGTPNPYYTNFYPTYMNNGCGLMGIAANDYNVIMGSAPIDKLSNLVLAVITMKKQTANMPKEMAEYLNKMGAGIPNIKPGKATVEYLGKIQASTRFWGISLSTIFSAAISVIRHVCDD</sequence>
<dbReference type="OrthoDB" id="10543018at2759"/>
<name>A0A2U1PKP6_ARTAN</name>
<gene>
    <name evidence="1" type="ORF">CTI12_AA141100</name>
</gene>
<dbReference type="SUPFAM" id="SSF103491">
    <property type="entry name" value="Preprotein translocase SecY subunit"/>
    <property type="match status" value="1"/>
</dbReference>
<protein>
    <submittedName>
        <fullName evidence="1">Preprotein translocase subunit SCY2, chloroplastic</fullName>
    </submittedName>
</protein>
<dbReference type="Proteomes" id="UP000245207">
    <property type="component" value="Unassembled WGS sequence"/>
</dbReference>
<dbReference type="InterPro" id="IPR023201">
    <property type="entry name" value="SecY_dom_sf"/>
</dbReference>
<evidence type="ECO:0000313" key="1">
    <source>
        <dbReference type="EMBL" id="PWA86257.1"/>
    </source>
</evidence>
<organism evidence="1 2">
    <name type="scientific">Artemisia annua</name>
    <name type="common">Sweet wormwood</name>
    <dbReference type="NCBI Taxonomy" id="35608"/>
    <lineage>
        <taxon>Eukaryota</taxon>
        <taxon>Viridiplantae</taxon>
        <taxon>Streptophyta</taxon>
        <taxon>Embryophyta</taxon>
        <taxon>Tracheophyta</taxon>
        <taxon>Spermatophyta</taxon>
        <taxon>Magnoliopsida</taxon>
        <taxon>eudicotyledons</taxon>
        <taxon>Gunneridae</taxon>
        <taxon>Pentapetalae</taxon>
        <taxon>asterids</taxon>
        <taxon>campanulids</taxon>
        <taxon>Asterales</taxon>
        <taxon>Asteraceae</taxon>
        <taxon>Asteroideae</taxon>
        <taxon>Anthemideae</taxon>
        <taxon>Artemisiinae</taxon>
        <taxon>Artemisia</taxon>
    </lineage>
</organism>
<proteinExistence type="predicted"/>